<dbReference type="AlphaFoldDB" id="C7MTI5"/>
<evidence type="ECO:0000313" key="6">
    <source>
        <dbReference type="Proteomes" id="UP000000841"/>
    </source>
</evidence>
<keyword evidence="2 4" id="KW-0472">Membrane</keyword>
<sequence length="268" mass="29019">MSSEDQRPEPDDAEDRPATEPDIDTADESSAEGRWADGSGADGPDAPDDSDASENGENEGSEEDAETAKNPKGDKTGSSKDTEGERRPTRSGPPRPLLFTVAALASAALVVAIVFGVMWRNAAGSDELKIAEARDEVTATANRAAAVFLEFDHTRSDELLAERKKLSTDEMSEEIDETEQEWRDSIEEAQLKTVATVQDVAVEELNVHEGKARALAVVQIEVTNKQGSFTNVERLQLELEREQQGDESDGDRQWKVSALANVQYGASG</sequence>
<dbReference type="RefSeq" id="WP_012795888.1">
    <property type="nucleotide sequence ID" value="NC_013159.1"/>
</dbReference>
<dbReference type="HOGENOM" id="CLU_090655_0_0_11"/>
<keyword evidence="4" id="KW-1133">Transmembrane helix</keyword>
<evidence type="ECO:0000256" key="1">
    <source>
        <dbReference type="ARBA" id="ARBA00004370"/>
    </source>
</evidence>
<evidence type="ECO:0000256" key="3">
    <source>
        <dbReference type="SAM" id="MobiDB-lite"/>
    </source>
</evidence>
<comment type="subcellular location">
    <subcellularLocation>
        <location evidence="1">Membrane</location>
    </subcellularLocation>
</comment>
<proteinExistence type="predicted"/>
<protein>
    <recommendedName>
        <fullName evidence="7">Mce-associated membrane protein</fullName>
    </recommendedName>
</protein>
<dbReference type="PANTHER" id="PTHR37042:SF4">
    <property type="entry name" value="OUTER MEMBRANE PROTEIN RV1973"/>
    <property type="match status" value="1"/>
</dbReference>
<accession>C7MTI5</accession>
<feature type="compositionally biased region" description="Acidic residues" evidence="3">
    <location>
        <begin position="45"/>
        <end position="65"/>
    </location>
</feature>
<dbReference type="Proteomes" id="UP000000841">
    <property type="component" value="Chromosome"/>
</dbReference>
<gene>
    <name evidence="5" type="ordered locus">Svir_03780</name>
</gene>
<dbReference type="STRING" id="471857.Svir_03780"/>
<evidence type="ECO:0008006" key="7">
    <source>
        <dbReference type="Google" id="ProtNLM"/>
    </source>
</evidence>
<feature type="compositionally biased region" description="Basic and acidic residues" evidence="3">
    <location>
        <begin position="1"/>
        <end position="19"/>
    </location>
</feature>
<feature type="compositionally biased region" description="Acidic residues" evidence="3">
    <location>
        <begin position="21"/>
        <end position="30"/>
    </location>
</feature>
<keyword evidence="6" id="KW-1185">Reference proteome</keyword>
<reference evidence="5 6" key="1">
    <citation type="journal article" date="2009" name="Stand. Genomic Sci.">
        <title>Complete genome sequence of Saccharomonospora viridis type strain (P101).</title>
        <authorList>
            <person name="Pati A."/>
            <person name="Sikorski J."/>
            <person name="Nolan M."/>
            <person name="Lapidus A."/>
            <person name="Copeland A."/>
            <person name="Glavina Del Rio T."/>
            <person name="Lucas S."/>
            <person name="Chen F."/>
            <person name="Tice H."/>
            <person name="Pitluck S."/>
            <person name="Cheng J.F."/>
            <person name="Chertkov O."/>
            <person name="Brettin T."/>
            <person name="Han C."/>
            <person name="Detter J.C."/>
            <person name="Kuske C."/>
            <person name="Bruce D."/>
            <person name="Goodwin L."/>
            <person name="Chain P."/>
            <person name="D'haeseleer P."/>
            <person name="Chen A."/>
            <person name="Palaniappan K."/>
            <person name="Ivanova N."/>
            <person name="Mavromatis K."/>
            <person name="Mikhailova N."/>
            <person name="Rohde M."/>
            <person name="Tindall B.J."/>
            <person name="Goker M."/>
            <person name="Bristow J."/>
            <person name="Eisen J.A."/>
            <person name="Markowitz V."/>
            <person name="Hugenholtz P."/>
            <person name="Kyrpides N.C."/>
            <person name="Klenk H.P."/>
        </authorList>
    </citation>
    <scope>NUCLEOTIDE SEQUENCE [LARGE SCALE GENOMIC DNA]</scope>
    <source>
        <strain evidence="6">ATCC 15386 / DSM 43017 / JCM 3036 / NBRC 12207 / P101</strain>
    </source>
</reference>
<feature type="region of interest" description="Disordered" evidence="3">
    <location>
        <begin position="1"/>
        <end position="95"/>
    </location>
</feature>
<evidence type="ECO:0000256" key="2">
    <source>
        <dbReference type="ARBA" id="ARBA00023136"/>
    </source>
</evidence>
<feature type="transmembrane region" description="Helical" evidence="4">
    <location>
        <begin position="96"/>
        <end position="119"/>
    </location>
</feature>
<evidence type="ECO:0000313" key="5">
    <source>
        <dbReference type="EMBL" id="ACU95455.1"/>
    </source>
</evidence>
<feature type="compositionally biased region" description="Basic and acidic residues" evidence="3">
    <location>
        <begin position="66"/>
        <end position="88"/>
    </location>
</feature>
<dbReference type="GO" id="GO:0016020">
    <property type="term" value="C:membrane"/>
    <property type="evidence" value="ECO:0007669"/>
    <property type="project" value="UniProtKB-SubCell"/>
</dbReference>
<keyword evidence="4" id="KW-0812">Transmembrane</keyword>
<evidence type="ECO:0000256" key="4">
    <source>
        <dbReference type="SAM" id="Phobius"/>
    </source>
</evidence>
<dbReference type="PANTHER" id="PTHR37042">
    <property type="entry name" value="OUTER MEMBRANE PROTEIN RV1973"/>
    <property type="match status" value="1"/>
</dbReference>
<name>C7MTI5_SACVD</name>
<dbReference type="KEGG" id="svi:Svir_03780"/>
<dbReference type="EMBL" id="CP001683">
    <property type="protein sequence ID" value="ACU95455.1"/>
    <property type="molecule type" value="Genomic_DNA"/>
</dbReference>
<organism evidence="5 6">
    <name type="scientific">Saccharomonospora viridis (strain ATCC 15386 / DSM 43017 / JCM 3036 / CCUG 5913 / NBRC 12207 / NCIMB 9602 / P101)</name>
    <name type="common">Thermoactinomyces viridis</name>
    <dbReference type="NCBI Taxonomy" id="471857"/>
    <lineage>
        <taxon>Bacteria</taxon>
        <taxon>Bacillati</taxon>
        <taxon>Actinomycetota</taxon>
        <taxon>Actinomycetes</taxon>
        <taxon>Pseudonocardiales</taxon>
        <taxon>Pseudonocardiaceae</taxon>
        <taxon>Saccharomonospora</taxon>
    </lineage>
</organism>